<dbReference type="InterPro" id="IPR032816">
    <property type="entry name" value="VTT_dom"/>
</dbReference>
<feature type="transmembrane region" description="Helical" evidence="11">
    <location>
        <begin position="204"/>
        <end position="224"/>
    </location>
</feature>
<keyword evidence="6 11" id="KW-0812">Transmembrane</keyword>
<comment type="similarity">
    <text evidence="3">Belongs to the TVP38/TMEM64 family.</text>
</comment>
<feature type="compositionally biased region" description="Basic residues" evidence="10">
    <location>
        <begin position="1"/>
        <end position="10"/>
    </location>
</feature>
<feature type="transmembrane region" description="Helical" evidence="11">
    <location>
        <begin position="150"/>
        <end position="173"/>
    </location>
</feature>
<evidence type="ECO:0000256" key="5">
    <source>
        <dbReference type="ARBA" id="ARBA00020673"/>
    </source>
</evidence>
<dbReference type="PANTHER" id="PTHR47549:SF1">
    <property type="entry name" value="GOLGI APPARATUS MEMBRANE PROTEIN TVP38"/>
    <property type="match status" value="1"/>
</dbReference>
<feature type="compositionally biased region" description="Polar residues" evidence="10">
    <location>
        <begin position="322"/>
        <end position="339"/>
    </location>
</feature>
<keyword evidence="14" id="KW-1185">Reference proteome</keyword>
<evidence type="ECO:0000256" key="3">
    <source>
        <dbReference type="ARBA" id="ARBA00008640"/>
    </source>
</evidence>
<evidence type="ECO:0000256" key="11">
    <source>
        <dbReference type="SAM" id="Phobius"/>
    </source>
</evidence>
<evidence type="ECO:0000256" key="1">
    <source>
        <dbReference type="ARBA" id="ARBA00002978"/>
    </source>
</evidence>
<evidence type="ECO:0000313" key="14">
    <source>
        <dbReference type="Proteomes" id="UP000324022"/>
    </source>
</evidence>
<feature type="transmembrane region" description="Helical" evidence="11">
    <location>
        <begin position="275"/>
        <end position="296"/>
    </location>
</feature>
<gene>
    <name evidence="13" type="ORF">UTRI_01202</name>
</gene>
<comment type="function">
    <text evidence="1">Golgi membrane protein involved in vesicular trafficking and spindle migration.</text>
</comment>
<name>A0A5C3DVN4_9BASI</name>
<dbReference type="GO" id="GO:0016192">
    <property type="term" value="P:vesicle-mediated transport"/>
    <property type="evidence" value="ECO:0007669"/>
    <property type="project" value="TreeGrafter"/>
</dbReference>
<evidence type="ECO:0000256" key="7">
    <source>
        <dbReference type="ARBA" id="ARBA00022989"/>
    </source>
</evidence>
<sequence length="395" mass="44085">MPTSHPHRARYAPLRHDTTSTGQSSTGYSSHIRTAYLQTRSYLDRTRNAFLALPREQRYMLYLVLGVKFLILAIVVYIGPEAMFDATAKLAIWFGTKSFGAVLLIALVVIVSFPPLVGYGTCITLFGLGWGVHADATSSHPQLNGNLLEAWLLASTACLLGATVSFSVLRFLIIHHSKRVSWISSTLNDPKYVALSTAVRQRGLFMAILIRFCPFPFAYSNLFFASLVDAVSLKHFLTATALITPKLFLHVWLGTRMFQLMDREQRAHLDGWAKAFNVVYIAVGSIVGVATGWIVWNETNKILESIQREQQQQLDQPDRHTSGSSTNSTNRESQQQHRTFNLPYSDAPETGKTVAEQATSPFILDFDEDADADEVKDQVNHNSTDSAAIKYLLPR</sequence>
<evidence type="ECO:0000256" key="2">
    <source>
        <dbReference type="ARBA" id="ARBA00004653"/>
    </source>
</evidence>
<evidence type="ECO:0000256" key="4">
    <source>
        <dbReference type="ARBA" id="ARBA00013533"/>
    </source>
</evidence>
<dbReference type="Proteomes" id="UP000324022">
    <property type="component" value="Unassembled WGS sequence"/>
</dbReference>
<dbReference type="OrthoDB" id="166803at2759"/>
<evidence type="ECO:0000313" key="13">
    <source>
        <dbReference type="EMBL" id="SPO22524.1"/>
    </source>
</evidence>
<feature type="transmembrane region" description="Helical" evidence="11">
    <location>
        <begin position="59"/>
        <end position="78"/>
    </location>
</feature>
<proteinExistence type="inferred from homology"/>
<reference evidence="13 14" key="1">
    <citation type="submission" date="2018-03" db="EMBL/GenBank/DDBJ databases">
        <authorList>
            <person name="Guldener U."/>
        </authorList>
    </citation>
    <scope>NUCLEOTIDE SEQUENCE [LARGE SCALE GENOMIC DNA]</scope>
    <source>
        <strain evidence="13 14">NBRC100155</strain>
    </source>
</reference>
<feature type="transmembrane region" description="Helical" evidence="11">
    <location>
        <begin position="99"/>
        <end position="130"/>
    </location>
</feature>
<dbReference type="GO" id="GO:0000022">
    <property type="term" value="P:mitotic spindle elongation"/>
    <property type="evidence" value="ECO:0007669"/>
    <property type="project" value="TreeGrafter"/>
</dbReference>
<evidence type="ECO:0000256" key="9">
    <source>
        <dbReference type="ARBA" id="ARBA00023136"/>
    </source>
</evidence>
<evidence type="ECO:0000256" key="6">
    <source>
        <dbReference type="ARBA" id="ARBA00022692"/>
    </source>
</evidence>
<dbReference type="PANTHER" id="PTHR47549">
    <property type="entry name" value="GOLGI APPARATUS MEMBRANE PROTEIN TVP38-RELATED"/>
    <property type="match status" value="1"/>
</dbReference>
<feature type="region of interest" description="Disordered" evidence="10">
    <location>
        <begin position="308"/>
        <end position="354"/>
    </location>
</feature>
<dbReference type="EMBL" id="OOIN01000004">
    <property type="protein sequence ID" value="SPO22524.1"/>
    <property type="molecule type" value="Genomic_DNA"/>
</dbReference>
<comment type="subcellular location">
    <subcellularLocation>
        <location evidence="2">Golgi apparatus membrane</location>
        <topology evidence="2">Multi-pass membrane protein</topology>
    </subcellularLocation>
</comment>
<evidence type="ECO:0000256" key="10">
    <source>
        <dbReference type="SAM" id="MobiDB-lite"/>
    </source>
</evidence>
<feature type="region of interest" description="Disordered" evidence="10">
    <location>
        <begin position="1"/>
        <end position="27"/>
    </location>
</feature>
<evidence type="ECO:0000259" key="12">
    <source>
        <dbReference type="Pfam" id="PF09335"/>
    </source>
</evidence>
<feature type="transmembrane region" description="Helical" evidence="11">
    <location>
        <begin position="236"/>
        <end position="254"/>
    </location>
</feature>
<protein>
    <recommendedName>
        <fullName evidence="4">Golgi apparatus membrane protein TVP38</fullName>
    </recommendedName>
    <alternativeName>
        <fullName evidence="5">Golgi apparatus membrane protein tvp38</fullName>
    </alternativeName>
</protein>
<dbReference type="GO" id="GO:0000139">
    <property type="term" value="C:Golgi membrane"/>
    <property type="evidence" value="ECO:0007669"/>
    <property type="project" value="UniProtKB-SubCell"/>
</dbReference>
<organism evidence="13 14">
    <name type="scientific">Ustilago trichophora</name>
    <dbReference type="NCBI Taxonomy" id="86804"/>
    <lineage>
        <taxon>Eukaryota</taxon>
        <taxon>Fungi</taxon>
        <taxon>Dikarya</taxon>
        <taxon>Basidiomycota</taxon>
        <taxon>Ustilaginomycotina</taxon>
        <taxon>Ustilaginomycetes</taxon>
        <taxon>Ustilaginales</taxon>
        <taxon>Ustilaginaceae</taxon>
        <taxon>Ustilago</taxon>
    </lineage>
</organism>
<keyword evidence="8" id="KW-0333">Golgi apparatus</keyword>
<dbReference type="AlphaFoldDB" id="A0A5C3DVN4"/>
<accession>A0A5C3DVN4</accession>
<dbReference type="Pfam" id="PF09335">
    <property type="entry name" value="VTT_dom"/>
    <property type="match status" value="1"/>
</dbReference>
<keyword evidence="7 11" id="KW-1133">Transmembrane helix</keyword>
<keyword evidence="9 11" id="KW-0472">Membrane</keyword>
<feature type="domain" description="VTT" evidence="12">
    <location>
        <begin position="146"/>
        <end position="255"/>
    </location>
</feature>
<evidence type="ECO:0000256" key="8">
    <source>
        <dbReference type="ARBA" id="ARBA00023034"/>
    </source>
</evidence>
<dbReference type="InterPro" id="IPR051076">
    <property type="entry name" value="Golgi_membrane_TVP38/TMEM64"/>
</dbReference>